<proteinExistence type="predicted"/>
<dbReference type="Proteomes" id="UP001148629">
    <property type="component" value="Unassembled WGS sequence"/>
</dbReference>
<name>A0ACC1S4L0_9HYPO</name>
<gene>
    <name evidence="1" type="ORF">NM208_g8672</name>
</gene>
<organism evidence="1 2">
    <name type="scientific">Fusarium decemcellulare</name>
    <dbReference type="NCBI Taxonomy" id="57161"/>
    <lineage>
        <taxon>Eukaryota</taxon>
        <taxon>Fungi</taxon>
        <taxon>Dikarya</taxon>
        <taxon>Ascomycota</taxon>
        <taxon>Pezizomycotina</taxon>
        <taxon>Sordariomycetes</taxon>
        <taxon>Hypocreomycetidae</taxon>
        <taxon>Hypocreales</taxon>
        <taxon>Nectriaceae</taxon>
        <taxon>Fusarium</taxon>
        <taxon>Fusarium decemcellulare species complex</taxon>
    </lineage>
</organism>
<evidence type="ECO:0000313" key="2">
    <source>
        <dbReference type="Proteomes" id="UP001148629"/>
    </source>
</evidence>
<evidence type="ECO:0000313" key="1">
    <source>
        <dbReference type="EMBL" id="KAJ3531907.1"/>
    </source>
</evidence>
<reference evidence="1" key="1">
    <citation type="submission" date="2022-08" db="EMBL/GenBank/DDBJ databases">
        <title>Genome Sequence of Fusarium decemcellulare.</title>
        <authorList>
            <person name="Buettner E."/>
        </authorList>
    </citation>
    <scope>NUCLEOTIDE SEQUENCE</scope>
    <source>
        <strain evidence="1">Babe19</strain>
    </source>
</reference>
<sequence>MRPREQAASSRDAITGGLTFGLGQIFQNPNCRPLQQKKPGIQGSLGVISCPQHVGFANGSAGWLGEPKGWYEDNAEAKGERCSSTEKAGVDTSGMSLLPHSGGSICFETKRSPVPQTRLQSTIRVCEKGLEETLAGIQGT</sequence>
<protein>
    <submittedName>
        <fullName evidence="1">Uncharacterized protein</fullName>
    </submittedName>
</protein>
<keyword evidence="2" id="KW-1185">Reference proteome</keyword>
<accession>A0ACC1S4L0</accession>
<dbReference type="EMBL" id="JANRMS010001012">
    <property type="protein sequence ID" value="KAJ3531907.1"/>
    <property type="molecule type" value="Genomic_DNA"/>
</dbReference>
<comment type="caution">
    <text evidence="1">The sequence shown here is derived from an EMBL/GenBank/DDBJ whole genome shotgun (WGS) entry which is preliminary data.</text>
</comment>